<dbReference type="InterPro" id="IPR036598">
    <property type="entry name" value="GOLD_dom_sf"/>
</dbReference>
<evidence type="ECO:0000259" key="1">
    <source>
        <dbReference type="PROSITE" id="PS50191"/>
    </source>
</evidence>
<dbReference type="InterPro" id="IPR036865">
    <property type="entry name" value="CRAL-TRIO_dom_sf"/>
</dbReference>
<evidence type="ECO:0000313" key="4">
    <source>
        <dbReference type="WBParaSite" id="PTRK_0000467000.1"/>
    </source>
</evidence>
<dbReference type="SUPFAM" id="SSF101576">
    <property type="entry name" value="Supernatant protein factor (SPF), C-terminal domain"/>
    <property type="match status" value="1"/>
</dbReference>
<dbReference type="SMART" id="SM01100">
    <property type="entry name" value="CRAL_TRIO_N"/>
    <property type="match status" value="1"/>
</dbReference>
<evidence type="ECO:0000259" key="2">
    <source>
        <dbReference type="PROSITE" id="PS50904"/>
    </source>
</evidence>
<evidence type="ECO:0000313" key="3">
    <source>
        <dbReference type="Proteomes" id="UP000038045"/>
    </source>
</evidence>
<dbReference type="InterPro" id="IPR051064">
    <property type="entry name" value="SEC14/CRAL-TRIO_domain"/>
</dbReference>
<dbReference type="PANTHER" id="PTHR23324:SF66">
    <property type="entry name" value="PROTEIN REAL-TIME"/>
    <property type="match status" value="1"/>
</dbReference>
<dbReference type="PANTHER" id="PTHR23324">
    <property type="entry name" value="SEC14 RELATED PROTEIN"/>
    <property type="match status" value="1"/>
</dbReference>
<dbReference type="AlphaFoldDB" id="A0A0N4ZAV6"/>
<dbReference type="InterPro" id="IPR001251">
    <property type="entry name" value="CRAL-TRIO_dom"/>
</dbReference>
<dbReference type="Pfam" id="PF03765">
    <property type="entry name" value="CRAL_TRIO_N"/>
    <property type="match status" value="1"/>
</dbReference>
<dbReference type="Gene3D" id="2.60.120.680">
    <property type="entry name" value="GOLD domain"/>
    <property type="match status" value="1"/>
</dbReference>
<feature type="domain" description="PRELI/MSF1" evidence="2">
    <location>
        <begin position="2"/>
        <end position="175"/>
    </location>
</feature>
<dbReference type="Proteomes" id="UP000038045">
    <property type="component" value="Unplaced"/>
</dbReference>
<dbReference type="Pfam" id="PF00650">
    <property type="entry name" value="CRAL_TRIO"/>
    <property type="match status" value="1"/>
</dbReference>
<proteinExistence type="predicted"/>
<dbReference type="SMART" id="SM00516">
    <property type="entry name" value="SEC14"/>
    <property type="match status" value="1"/>
</dbReference>
<dbReference type="SUPFAM" id="SSF46938">
    <property type="entry name" value="CRAL/TRIO N-terminal domain"/>
    <property type="match status" value="1"/>
</dbReference>
<dbReference type="InterPro" id="IPR036273">
    <property type="entry name" value="CRAL/TRIO_N_dom_sf"/>
</dbReference>
<dbReference type="InterPro" id="IPR011074">
    <property type="entry name" value="CRAL/TRIO_N_dom"/>
</dbReference>
<organism evidence="3 4">
    <name type="scientific">Parastrongyloides trichosuri</name>
    <name type="common">Possum-specific nematode worm</name>
    <dbReference type="NCBI Taxonomy" id="131310"/>
    <lineage>
        <taxon>Eukaryota</taxon>
        <taxon>Metazoa</taxon>
        <taxon>Ecdysozoa</taxon>
        <taxon>Nematoda</taxon>
        <taxon>Chromadorea</taxon>
        <taxon>Rhabditida</taxon>
        <taxon>Tylenchina</taxon>
        <taxon>Panagrolaimomorpha</taxon>
        <taxon>Strongyloidoidea</taxon>
        <taxon>Strongyloididae</taxon>
        <taxon>Parastrongyloides</taxon>
    </lineage>
</organism>
<dbReference type="Pfam" id="PF04707">
    <property type="entry name" value="PRELI"/>
    <property type="match status" value="1"/>
</dbReference>
<protein>
    <submittedName>
        <fullName evidence="4">SEC14-like protein 1</fullName>
    </submittedName>
</protein>
<dbReference type="PROSITE" id="PS50191">
    <property type="entry name" value="CRAL_TRIO"/>
    <property type="match status" value="1"/>
</dbReference>
<dbReference type="STRING" id="131310.A0A0N4ZAV6"/>
<dbReference type="WBParaSite" id="PTRK_0000467000.1">
    <property type="protein sequence ID" value="PTRK_0000467000.1"/>
    <property type="gene ID" value="PTRK_0000467000"/>
</dbReference>
<dbReference type="GO" id="GO:0005737">
    <property type="term" value="C:cytoplasm"/>
    <property type="evidence" value="ECO:0007669"/>
    <property type="project" value="TreeGrafter"/>
</dbReference>
<dbReference type="PROSITE" id="PS50904">
    <property type="entry name" value="PRELI_MSF1"/>
    <property type="match status" value="1"/>
</dbReference>
<dbReference type="SUPFAM" id="SSF52087">
    <property type="entry name" value="CRAL/TRIO domain"/>
    <property type="match status" value="1"/>
</dbReference>
<keyword evidence="3" id="KW-1185">Reference proteome</keyword>
<dbReference type="InterPro" id="IPR006797">
    <property type="entry name" value="PRELI/MSF1_dom"/>
</dbReference>
<dbReference type="CDD" id="cd00170">
    <property type="entry name" value="SEC14"/>
    <property type="match status" value="1"/>
</dbReference>
<sequence length="673" mass="77634">MVQSYQSPVYIYKYPFELVMAAYEMRFPTCPQIPIFVGCEVMNEKESEDKSYHMIERKCTLSIDIPYLLKKIAKIDYIYFKQTNYLYRNKRLLKIEAENISFSNRISILEECNYYVHPDNEDWTCFEQKATLDVKSFFGFEGAVEKLAIKHYTANINKGKEIMQVFIDELAAKGITKVPRWVGTGDNIQKNEEREDILRSSPTKEIFSDCEGRVYDKTGRRRRTVRFLVAESKLEAEYIRRFLGQLTPLEESRLCELKYGLQDEYKGKVPNDAHLLRFLRARDFDVGKARDMIISSLLWRKQHDVDKILQEFVTPPVLKQFFPGAWHYKDKSGRPLFIIRLGHMDVKGILRAIGLSMLTKFILSICEEGLEKTAEATKQLGQPISTWTLLVDLEGLSMRHLWRPGVHALLKIIEIVEANYPETMGLVLISRAPRVFPVLWTLISPFINENTRKKFMVNSSENVYEDLKKYIDESYLPTFLSGSCFFSAPTGGHVPKSLYLSSNNLNTEEDDLLTSTYITGNVYRGIPIENFIKVDTPGCVLTWDFDILKGECEFIIYHSHTMLDIPIVQSPTANAVDRVSAAIGAPISQTNPIHAYPELTLDHEISIVEKAVQFSEGDSMQGSHYCVKAGSYILQWRHHESTNSQHYSFDFSLSGHKCRLMYYSELLNSTDFR</sequence>
<dbReference type="Gene3D" id="3.40.525.10">
    <property type="entry name" value="CRAL-TRIO lipid binding domain"/>
    <property type="match status" value="1"/>
</dbReference>
<accession>A0A0N4ZAV6</accession>
<feature type="domain" description="CRAL-TRIO" evidence="1">
    <location>
        <begin position="314"/>
        <end position="488"/>
    </location>
</feature>
<reference evidence="4" key="1">
    <citation type="submission" date="2017-02" db="UniProtKB">
        <authorList>
            <consortium name="WormBaseParasite"/>
        </authorList>
    </citation>
    <scope>IDENTIFICATION</scope>
</reference>
<name>A0A0N4ZAV6_PARTI</name>